<organism evidence="3 4">
    <name type="scientific">Ricinus communis</name>
    <name type="common">Castor bean</name>
    <dbReference type="NCBI Taxonomy" id="3988"/>
    <lineage>
        <taxon>Eukaryota</taxon>
        <taxon>Viridiplantae</taxon>
        <taxon>Streptophyta</taxon>
        <taxon>Embryophyta</taxon>
        <taxon>Tracheophyta</taxon>
        <taxon>Spermatophyta</taxon>
        <taxon>Magnoliopsida</taxon>
        <taxon>eudicotyledons</taxon>
        <taxon>Gunneridae</taxon>
        <taxon>Pentapetalae</taxon>
        <taxon>rosids</taxon>
        <taxon>fabids</taxon>
        <taxon>Malpighiales</taxon>
        <taxon>Euphorbiaceae</taxon>
        <taxon>Acalyphoideae</taxon>
        <taxon>Acalypheae</taxon>
        <taxon>Ricinus</taxon>
    </lineage>
</organism>
<dbReference type="Proteomes" id="UP000008311">
    <property type="component" value="Unassembled WGS sequence"/>
</dbReference>
<sequence length="243" mass="25739">MLATRLALTATLGIAAGAHAQAPNEPAGAPVPVDVMTGVSAPPPFKVDTLPRAYIDNAAGSHATRIFDNGSAFGVYRTDPKLVAGIRLTRHLAVETGYTNLINRGHYFADYTRPDGVAGGLGAKGFHSYLATRLVLPLGERLRAIGKLGVAHSGYVRVGLRGARTREFDVGPYASLGLQYQLGRNATLVGPTSVTEIRRSAGVSTATTTVSASNSTWASERTFSRPSRRAPGRRRRCRPAGCR</sequence>
<feature type="chain" id="PRO_5002890183" description="Outer membrane protein beta-barrel domain-containing protein" evidence="2">
    <location>
        <begin position="21"/>
        <end position="243"/>
    </location>
</feature>
<reference evidence="4" key="1">
    <citation type="journal article" date="2010" name="Nat. Biotechnol.">
        <title>Draft genome sequence of the oilseed species Ricinus communis.</title>
        <authorList>
            <person name="Chan A.P."/>
            <person name="Crabtree J."/>
            <person name="Zhao Q."/>
            <person name="Lorenzi H."/>
            <person name="Orvis J."/>
            <person name="Puiu D."/>
            <person name="Melake-Berhan A."/>
            <person name="Jones K.M."/>
            <person name="Redman J."/>
            <person name="Chen G."/>
            <person name="Cahoon E.B."/>
            <person name="Gedil M."/>
            <person name="Stanke M."/>
            <person name="Haas B.J."/>
            <person name="Wortman J.R."/>
            <person name="Fraser-Liggett C.M."/>
            <person name="Ravel J."/>
            <person name="Rabinowicz P.D."/>
        </authorList>
    </citation>
    <scope>NUCLEOTIDE SEQUENCE [LARGE SCALE GENOMIC DNA]</scope>
    <source>
        <strain evidence="4">cv. Hale</strain>
    </source>
</reference>
<evidence type="ECO:0000313" key="4">
    <source>
        <dbReference type="Proteomes" id="UP000008311"/>
    </source>
</evidence>
<dbReference type="Gene3D" id="2.40.160.20">
    <property type="match status" value="1"/>
</dbReference>
<dbReference type="EMBL" id="EQ978942">
    <property type="protein sequence ID" value="EEF25781.1"/>
    <property type="molecule type" value="Genomic_DNA"/>
</dbReference>
<feature type="compositionally biased region" description="Basic residues" evidence="1">
    <location>
        <begin position="226"/>
        <end position="243"/>
    </location>
</feature>
<dbReference type="InterPro" id="IPR011250">
    <property type="entry name" value="OMP/PagP_B-barrel"/>
</dbReference>
<keyword evidence="2" id="KW-0732">Signal</keyword>
<keyword evidence="4" id="KW-1185">Reference proteome</keyword>
<evidence type="ECO:0000313" key="3">
    <source>
        <dbReference type="EMBL" id="EEF25781.1"/>
    </source>
</evidence>
<evidence type="ECO:0000256" key="2">
    <source>
        <dbReference type="SAM" id="SignalP"/>
    </source>
</evidence>
<evidence type="ECO:0000256" key="1">
    <source>
        <dbReference type="SAM" id="MobiDB-lite"/>
    </source>
</evidence>
<name>B9TED1_RICCO</name>
<dbReference type="SUPFAM" id="SSF56925">
    <property type="entry name" value="OMPA-like"/>
    <property type="match status" value="1"/>
</dbReference>
<gene>
    <name evidence="3" type="ORF">RCOM_1910740</name>
</gene>
<dbReference type="AlphaFoldDB" id="B9TED1"/>
<feature type="region of interest" description="Disordered" evidence="1">
    <location>
        <begin position="217"/>
        <end position="243"/>
    </location>
</feature>
<dbReference type="InParanoid" id="B9TED1"/>
<evidence type="ECO:0008006" key="5">
    <source>
        <dbReference type="Google" id="ProtNLM"/>
    </source>
</evidence>
<proteinExistence type="predicted"/>
<accession>B9TED1</accession>
<protein>
    <recommendedName>
        <fullName evidence="5">Outer membrane protein beta-barrel domain-containing protein</fullName>
    </recommendedName>
</protein>
<feature type="signal peptide" evidence="2">
    <location>
        <begin position="1"/>
        <end position="20"/>
    </location>
</feature>